<protein>
    <recommendedName>
        <fullName evidence="4">Secreted protein</fullName>
    </recommendedName>
</protein>
<dbReference type="EMBL" id="FODD01000031">
    <property type="protein sequence ID" value="SEO57283.1"/>
    <property type="molecule type" value="Genomic_DNA"/>
</dbReference>
<accession>A0A1H8QTY6</accession>
<reference evidence="2 3" key="1">
    <citation type="submission" date="2016-10" db="EMBL/GenBank/DDBJ databases">
        <authorList>
            <person name="de Groot N.N."/>
        </authorList>
    </citation>
    <scope>NUCLEOTIDE SEQUENCE [LARGE SCALE GENOMIC DNA]</scope>
    <source>
        <strain evidence="2 3">CGMCC 4.2026</strain>
    </source>
</reference>
<organism evidence="2 3">
    <name type="scientific">Actinacidiphila rubida</name>
    <dbReference type="NCBI Taxonomy" id="310780"/>
    <lineage>
        <taxon>Bacteria</taxon>
        <taxon>Bacillati</taxon>
        <taxon>Actinomycetota</taxon>
        <taxon>Actinomycetes</taxon>
        <taxon>Kitasatosporales</taxon>
        <taxon>Streptomycetaceae</taxon>
        <taxon>Actinacidiphila</taxon>
    </lineage>
</organism>
<dbReference type="AlphaFoldDB" id="A0A1H8QTY6"/>
<feature type="chain" id="PRO_5010201995" description="Secreted protein" evidence="1">
    <location>
        <begin position="30"/>
        <end position="101"/>
    </location>
</feature>
<evidence type="ECO:0000256" key="1">
    <source>
        <dbReference type="SAM" id="SignalP"/>
    </source>
</evidence>
<keyword evidence="3" id="KW-1185">Reference proteome</keyword>
<dbReference type="Proteomes" id="UP000181951">
    <property type="component" value="Unassembled WGS sequence"/>
</dbReference>
<evidence type="ECO:0000313" key="3">
    <source>
        <dbReference type="Proteomes" id="UP000181951"/>
    </source>
</evidence>
<dbReference type="STRING" id="310780.SAMN05216267_103139"/>
<evidence type="ECO:0008006" key="4">
    <source>
        <dbReference type="Google" id="ProtNLM"/>
    </source>
</evidence>
<evidence type="ECO:0000313" key="2">
    <source>
        <dbReference type="EMBL" id="SEO57283.1"/>
    </source>
</evidence>
<dbReference type="RefSeq" id="WP_075017742.1">
    <property type="nucleotide sequence ID" value="NZ_FODD01000031.1"/>
</dbReference>
<proteinExistence type="predicted"/>
<name>A0A1H8QTY6_9ACTN</name>
<sequence>MASIRTVRVLAAVAALPVAAVLFAGSAVADDGAFAGGHSNATVVSNSGGNVGGGNFGNVTTTQQAATGAGASNQNNTASVVGSGFTAIRQDNVNIHFTRLW</sequence>
<gene>
    <name evidence="2" type="ORF">SAMN05216267_103139</name>
</gene>
<keyword evidence="1" id="KW-0732">Signal</keyword>
<feature type="signal peptide" evidence="1">
    <location>
        <begin position="1"/>
        <end position="29"/>
    </location>
</feature>